<name>A0A5C3KG16_COPMA</name>
<dbReference type="AlphaFoldDB" id="A0A5C3KG16"/>
<sequence>MSQLAWAETAGQLASRELEDIDSLSAREFEDQLLESREFLELEGRAPILPFIGLIAGAIAKAKARARENKQKDIANGFRSANGKKIQGYKQAKKAWKAKGNKRSFDDDDFTITARSFLDLVDSLEERGLGADDVDVGYLLRRSFEDLSDLD</sequence>
<accession>A0A5C3KG16</accession>
<organism evidence="1 2">
    <name type="scientific">Coprinopsis marcescibilis</name>
    <name type="common">Agaric fungus</name>
    <name type="synonym">Psathyrella marcescibilis</name>
    <dbReference type="NCBI Taxonomy" id="230819"/>
    <lineage>
        <taxon>Eukaryota</taxon>
        <taxon>Fungi</taxon>
        <taxon>Dikarya</taxon>
        <taxon>Basidiomycota</taxon>
        <taxon>Agaricomycotina</taxon>
        <taxon>Agaricomycetes</taxon>
        <taxon>Agaricomycetidae</taxon>
        <taxon>Agaricales</taxon>
        <taxon>Agaricineae</taxon>
        <taxon>Psathyrellaceae</taxon>
        <taxon>Coprinopsis</taxon>
    </lineage>
</organism>
<dbReference type="Proteomes" id="UP000307440">
    <property type="component" value="Unassembled WGS sequence"/>
</dbReference>
<keyword evidence="2" id="KW-1185">Reference proteome</keyword>
<proteinExistence type="predicted"/>
<reference evidence="1 2" key="1">
    <citation type="journal article" date="2019" name="Nat. Ecol. Evol.">
        <title>Megaphylogeny resolves global patterns of mushroom evolution.</title>
        <authorList>
            <person name="Varga T."/>
            <person name="Krizsan K."/>
            <person name="Foldi C."/>
            <person name="Dima B."/>
            <person name="Sanchez-Garcia M."/>
            <person name="Sanchez-Ramirez S."/>
            <person name="Szollosi G.J."/>
            <person name="Szarkandi J.G."/>
            <person name="Papp V."/>
            <person name="Albert L."/>
            <person name="Andreopoulos W."/>
            <person name="Angelini C."/>
            <person name="Antonin V."/>
            <person name="Barry K.W."/>
            <person name="Bougher N.L."/>
            <person name="Buchanan P."/>
            <person name="Buyck B."/>
            <person name="Bense V."/>
            <person name="Catcheside P."/>
            <person name="Chovatia M."/>
            <person name="Cooper J."/>
            <person name="Damon W."/>
            <person name="Desjardin D."/>
            <person name="Finy P."/>
            <person name="Geml J."/>
            <person name="Haridas S."/>
            <person name="Hughes K."/>
            <person name="Justo A."/>
            <person name="Karasinski D."/>
            <person name="Kautmanova I."/>
            <person name="Kiss B."/>
            <person name="Kocsube S."/>
            <person name="Kotiranta H."/>
            <person name="LaButti K.M."/>
            <person name="Lechner B.E."/>
            <person name="Liimatainen K."/>
            <person name="Lipzen A."/>
            <person name="Lukacs Z."/>
            <person name="Mihaltcheva S."/>
            <person name="Morgado L.N."/>
            <person name="Niskanen T."/>
            <person name="Noordeloos M.E."/>
            <person name="Ohm R.A."/>
            <person name="Ortiz-Santana B."/>
            <person name="Ovrebo C."/>
            <person name="Racz N."/>
            <person name="Riley R."/>
            <person name="Savchenko A."/>
            <person name="Shiryaev A."/>
            <person name="Soop K."/>
            <person name="Spirin V."/>
            <person name="Szebenyi C."/>
            <person name="Tomsovsky M."/>
            <person name="Tulloss R.E."/>
            <person name="Uehling J."/>
            <person name="Grigoriev I.V."/>
            <person name="Vagvolgyi C."/>
            <person name="Papp T."/>
            <person name="Martin F.M."/>
            <person name="Miettinen O."/>
            <person name="Hibbett D.S."/>
            <person name="Nagy L.G."/>
        </authorList>
    </citation>
    <scope>NUCLEOTIDE SEQUENCE [LARGE SCALE GENOMIC DNA]</scope>
    <source>
        <strain evidence="1 2">CBS 121175</strain>
    </source>
</reference>
<evidence type="ECO:0000313" key="2">
    <source>
        <dbReference type="Proteomes" id="UP000307440"/>
    </source>
</evidence>
<protein>
    <submittedName>
        <fullName evidence="1">Uncharacterized protein</fullName>
    </submittedName>
</protein>
<evidence type="ECO:0000313" key="1">
    <source>
        <dbReference type="EMBL" id="TFK19021.1"/>
    </source>
</evidence>
<gene>
    <name evidence="1" type="ORF">FA15DRAFT_760289</name>
</gene>
<dbReference type="EMBL" id="ML210364">
    <property type="protein sequence ID" value="TFK19021.1"/>
    <property type="molecule type" value="Genomic_DNA"/>
</dbReference>